<dbReference type="RefSeq" id="WP_218443821.1">
    <property type="nucleotide sequence ID" value="NZ_JAGSPA010000001.1"/>
</dbReference>
<evidence type="ECO:0000313" key="4">
    <source>
        <dbReference type="Proteomes" id="UP000722336"/>
    </source>
</evidence>
<gene>
    <name evidence="3" type="ORF">KCG44_01715</name>
</gene>
<dbReference type="Proteomes" id="UP000722336">
    <property type="component" value="Unassembled WGS sequence"/>
</dbReference>
<name>A0ABS6SC61_9SPHN</name>
<proteinExistence type="inferred from homology"/>
<keyword evidence="4" id="KW-1185">Reference proteome</keyword>
<evidence type="ECO:0000313" key="3">
    <source>
        <dbReference type="EMBL" id="MBV7255496.1"/>
    </source>
</evidence>
<dbReference type="PANTHER" id="PTHR30327:SF1">
    <property type="entry name" value="UPF0301 PROTEIN YQGE"/>
    <property type="match status" value="1"/>
</dbReference>
<dbReference type="Pfam" id="PF02622">
    <property type="entry name" value="DUF179"/>
    <property type="match status" value="1"/>
</dbReference>
<evidence type="ECO:0000256" key="1">
    <source>
        <dbReference type="ARBA" id="ARBA00009600"/>
    </source>
</evidence>
<evidence type="ECO:0000256" key="2">
    <source>
        <dbReference type="HAMAP-Rule" id="MF_00758"/>
    </source>
</evidence>
<reference evidence="3 4" key="1">
    <citation type="submission" date="2021-04" db="EMBL/GenBank/DDBJ databases">
        <authorList>
            <person name="Pira H."/>
            <person name="Risdian C."/>
            <person name="Wink J."/>
        </authorList>
    </citation>
    <scope>NUCLEOTIDE SEQUENCE [LARGE SCALE GENOMIC DNA]</scope>
    <source>
        <strain evidence="3 4">WHA3</strain>
    </source>
</reference>
<protein>
    <recommendedName>
        <fullName evidence="2">UPF0301 protein KCG44_01715</fullName>
    </recommendedName>
</protein>
<sequence length="187" mass="20286">MTDQPPFLSGQLLLSMPGMGDDRFDRAVIAMCAHDDESALGIVVNHIRGDVDARGLMDQLDIDHSEMDDAPVYSGGPVEPARGFVVHSTDYEGQGTLNVANRWSLTATLDILRDIGAGKGPKHWLIALGYTGWGEGQLEGELTRHGWMNVPGEQEIIFDTPVETRWPRAFEVAGIDVSLLSATSGRA</sequence>
<comment type="similarity">
    <text evidence="1 2">Belongs to the UPF0301 (AlgH) family.</text>
</comment>
<dbReference type="HAMAP" id="MF_00758">
    <property type="entry name" value="UPF0301"/>
    <property type="match status" value="1"/>
</dbReference>
<dbReference type="PANTHER" id="PTHR30327">
    <property type="entry name" value="UNCHARACTERIZED PROTEIN YQGE"/>
    <property type="match status" value="1"/>
</dbReference>
<comment type="caution">
    <text evidence="3">The sequence shown here is derived from an EMBL/GenBank/DDBJ whole genome shotgun (WGS) entry which is preliminary data.</text>
</comment>
<dbReference type="EMBL" id="JAGSPA010000001">
    <property type="protein sequence ID" value="MBV7255496.1"/>
    <property type="molecule type" value="Genomic_DNA"/>
</dbReference>
<dbReference type="InterPro" id="IPR003774">
    <property type="entry name" value="AlgH-like"/>
</dbReference>
<organism evidence="3 4">
    <name type="scientific">Pacificimonas pallii</name>
    <dbReference type="NCBI Taxonomy" id="2827236"/>
    <lineage>
        <taxon>Bacteria</taxon>
        <taxon>Pseudomonadati</taxon>
        <taxon>Pseudomonadota</taxon>
        <taxon>Alphaproteobacteria</taxon>
        <taxon>Sphingomonadales</taxon>
        <taxon>Sphingosinicellaceae</taxon>
        <taxon>Pacificimonas</taxon>
    </lineage>
</organism>
<accession>A0ABS6SC61</accession>